<keyword evidence="3" id="KW-1185">Reference proteome</keyword>
<reference evidence="2 3" key="1">
    <citation type="journal article" date="2023" name="Hortic Res">
        <title>Pangenome of water caltrop reveals structural variations and asymmetric subgenome divergence after allopolyploidization.</title>
        <authorList>
            <person name="Zhang X."/>
            <person name="Chen Y."/>
            <person name="Wang L."/>
            <person name="Yuan Y."/>
            <person name="Fang M."/>
            <person name="Shi L."/>
            <person name="Lu R."/>
            <person name="Comes H.P."/>
            <person name="Ma Y."/>
            <person name="Chen Y."/>
            <person name="Huang G."/>
            <person name="Zhou Y."/>
            <person name="Zheng Z."/>
            <person name="Qiu Y."/>
        </authorList>
    </citation>
    <scope>NUCLEOTIDE SEQUENCE [LARGE SCALE GENOMIC DNA]</scope>
    <source>
        <tissue evidence="2">Roots</tissue>
    </source>
</reference>
<name>A0AAN7K546_9MYRT</name>
<sequence>MESVKPNRAEERESFYFLERESEGHCRGEEEEDKGGSAVTVDLPGLDPESIPHPVILEGAFSSKFLIFLSRHLRFFLERGKLLESISGLLLLHLGRKASSFGWTE</sequence>
<evidence type="ECO:0000313" key="3">
    <source>
        <dbReference type="Proteomes" id="UP001345219"/>
    </source>
</evidence>
<feature type="region of interest" description="Disordered" evidence="1">
    <location>
        <begin position="22"/>
        <end position="43"/>
    </location>
</feature>
<dbReference type="AlphaFoldDB" id="A0AAN7K546"/>
<dbReference type="Proteomes" id="UP001345219">
    <property type="component" value="Chromosome 15"/>
</dbReference>
<evidence type="ECO:0000256" key="1">
    <source>
        <dbReference type="SAM" id="MobiDB-lite"/>
    </source>
</evidence>
<dbReference type="EMBL" id="JAXIOK010000012">
    <property type="protein sequence ID" value="KAK4758137.1"/>
    <property type="molecule type" value="Genomic_DNA"/>
</dbReference>
<proteinExistence type="predicted"/>
<protein>
    <submittedName>
        <fullName evidence="2">Uncharacterized protein</fullName>
    </submittedName>
</protein>
<evidence type="ECO:0000313" key="2">
    <source>
        <dbReference type="EMBL" id="KAK4758137.1"/>
    </source>
</evidence>
<gene>
    <name evidence="2" type="ORF">SAY87_019438</name>
</gene>
<organism evidence="2 3">
    <name type="scientific">Trapa incisa</name>
    <dbReference type="NCBI Taxonomy" id="236973"/>
    <lineage>
        <taxon>Eukaryota</taxon>
        <taxon>Viridiplantae</taxon>
        <taxon>Streptophyta</taxon>
        <taxon>Embryophyta</taxon>
        <taxon>Tracheophyta</taxon>
        <taxon>Spermatophyta</taxon>
        <taxon>Magnoliopsida</taxon>
        <taxon>eudicotyledons</taxon>
        <taxon>Gunneridae</taxon>
        <taxon>Pentapetalae</taxon>
        <taxon>rosids</taxon>
        <taxon>malvids</taxon>
        <taxon>Myrtales</taxon>
        <taxon>Lythraceae</taxon>
        <taxon>Trapa</taxon>
    </lineage>
</organism>
<accession>A0AAN7K546</accession>
<comment type="caution">
    <text evidence="2">The sequence shown here is derived from an EMBL/GenBank/DDBJ whole genome shotgun (WGS) entry which is preliminary data.</text>
</comment>